<comment type="caution">
    <text evidence="1">The sequence shown here is derived from an EMBL/GenBank/DDBJ whole genome shotgun (WGS) entry which is preliminary data.</text>
</comment>
<keyword evidence="2" id="KW-1185">Reference proteome</keyword>
<evidence type="ECO:0000313" key="1">
    <source>
        <dbReference type="EMBL" id="KAK1656130.1"/>
    </source>
</evidence>
<sequence>MATAVGGETGPERSCYWTWTENGEPTMPSFKFSTRPLPLKASPNGSETRVANCQAVPNSFVETRRLSCNGSRFAQSEQLFFSTAHLSGSRVTACWSSLRPCGPLRVLALPHSHPPRRICFCPRSWVSAHDSRPEVLFSPVTKAPGSPRVPFFCRNLE</sequence>
<accession>A0AAJ0EK80</accession>
<proteinExistence type="predicted"/>
<dbReference type="AlphaFoldDB" id="A0AAJ0EK80"/>
<dbReference type="Proteomes" id="UP001243989">
    <property type="component" value="Unassembled WGS sequence"/>
</dbReference>
<organism evidence="1 2">
    <name type="scientific">Colletotrichum phormii</name>
    <dbReference type="NCBI Taxonomy" id="359342"/>
    <lineage>
        <taxon>Eukaryota</taxon>
        <taxon>Fungi</taxon>
        <taxon>Dikarya</taxon>
        <taxon>Ascomycota</taxon>
        <taxon>Pezizomycotina</taxon>
        <taxon>Sordariomycetes</taxon>
        <taxon>Hypocreomycetidae</taxon>
        <taxon>Glomerellales</taxon>
        <taxon>Glomerellaceae</taxon>
        <taxon>Colletotrichum</taxon>
        <taxon>Colletotrichum acutatum species complex</taxon>
    </lineage>
</organism>
<dbReference type="RefSeq" id="XP_060452174.1">
    <property type="nucleotide sequence ID" value="XM_060581988.1"/>
</dbReference>
<name>A0AAJ0EK80_9PEZI</name>
<evidence type="ECO:0000313" key="2">
    <source>
        <dbReference type="Proteomes" id="UP001243989"/>
    </source>
</evidence>
<dbReference type="GeneID" id="85466850"/>
<dbReference type="EMBL" id="JAHMHQ010000001">
    <property type="protein sequence ID" value="KAK1656130.1"/>
    <property type="molecule type" value="Genomic_DNA"/>
</dbReference>
<gene>
    <name evidence="1" type="ORF">BDP81DRAFT_15854</name>
</gene>
<protein>
    <submittedName>
        <fullName evidence="1">Uncharacterized protein</fullName>
    </submittedName>
</protein>
<reference evidence="1" key="1">
    <citation type="submission" date="2021-06" db="EMBL/GenBank/DDBJ databases">
        <title>Comparative genomics, transcriptomics and evolutionary studies reveal genomic signatures of adaptation to plant cell wall in hemibiotrophic fungi.</title>
        <authorList>
            <consortium name="DOE Joint Genome Institute"/>
            <person name="Baroncelli R."/>
            <person name="Diaz J.F."/>
            <person name="Benocci T."/>
            <person name="Peng M."/>
            <person name="Battaglia E."/>
            <person name="Haridas S."/>
            <person name="Andreopoulos W."/>
            <person name="Labutti K."/>
            <person name="Pangilinan J."/>
            <person name="Floch G.L."/>
            <person name="Makela M.R."/>
            <person name="Henrissat B."/>
            <person name="Grigoriev I.V."/>
            <person name="Crouch J.A."/>
            <person name="De Vries R.P."/>
            <person name="Sukno S.A."/>
            <person name="Thon M.R."/>
        </authorList>
    </citation>
    <scope>NUCLEOTIDE SEQUENCE</scope>
    <source>
        <strain evidence="1">CBS 102054</strain>
    </source>
</reference>